<dbReference type="EMBL" id="KQ947427">
    <property type="protein sequence ID" value="KUJ11352.1"/>
    <property type="molecule type" value="Genomic_DNA"/>
</dbReference>
<dbReference type="Proteomes" id="UP000070700">
    <property type="component" value="Unassembled WGS sequence"/>
</dbReference>
<dbReference type="KEGG" id="psco:LY89DRAFT_689222"/>
<protein>
    <submittedName>
        <fullName evidence="1">Uncharacterized protein</fullName>
    </submittedName>
</protein>
<sequence>MSYSAGRYKWEVLRYLTKKELSRLTLTLICRPKAMSPSSFQLEQTSPRTVFRNSIVIEISPMKPSDDIFITAPLTSQIDCRSLSQPCYSNSLSHLAATLGDEYHTSAGAAHRALALVILQRAKIMDSKIPRGVGAMLWAKGGSMEGRQAS</sequence>
<gene>
    <name evidence="1" type="ORF">LY89DRAFT_689222</name>
</gene>
<organism evidence="1 2">
    <name type="scientific">Mollisia scopiformis</name>
    <name type="common">Conifer needle endophyte fungus</name>
    <name type="synonym">Phialocephala scopiformis</name>
    <dbReference type="NCBI Taxonomy" id="149040"/>
    <lineage>
        <taxon>Eukaryota</taxon>
        <taxon>Fungi</taxon>
        <taxon>Dikarya</taxon>
        <taxon>Ascomycota</taxon>
        <taxon>Pezizomycotina</taxon>
        <taxon>Leotiomycetes</taxon>
        <taxon>Helotiales</taxon>
        <taxon>Mollisiaceae</taxon>
        <taxon>Mollisia</taxon>
    </lineage>
</organism>
<dbReference type="AlphaFoldDB" id="A0A194WUR2"/>
<reference evidence="1 2" key="1">
    <citation type="submission" date="2015-10" db="EMBL/GenBank/DDBJ databases">
        <title>Full genome of DAOMC 229536 Phialocephala scopiformis, a fungal endophyte of spruce producing the potent anti-insectan compound rugulosin.</title>
        <authorList>
            <consortium name="DOE Joint Genome Institute"/>
            <person name="Walker A.K."/>
            <person name="Frasz S.L."/>
            <person name="Seifert K.A."/>
            <person name="Miller J.D."/>
            <person name="Mondo S.J."/>
            <person name="Labutti K."/>
            <person name="Lipzen A."/>
            <person name="Dockter R."/>
            <person name="Kennedy M."/>
            <person name="Grigoriev I.V."/>
            <person name="Spatafora J.W."/>
        </authorList>
    </citation>
    <scope>NUCLEOTIDE SEQUENCE [LARGE SCALE GENOMIC DNA]</scope>
    <source>
        <strain evidence="1 2">CBS 120377</strain>
    </source>
</reference>
<dbReference type="RefSeq" id="XP_018065707.1">
    <property type="nucleotide sequence ID" value="XM_018215867.1"/>
</dbReference>
<name>A0A194WUR2_MOLSC</name>
<accession>A0A194WUR2</accession>
<evidence type="ECO:0000313" key="2">
    <source>
        <dbReference type="Proteomes" id="UP000070700"/>
    </source>
</evidence>
<dbReference type="InParanoid" id="A0A194WUR2"/>
<proteinExistence type="predicted"/>
<keyword evidence="2" id="KW-1185">Reference proteome</keyword>
<dbReference type="GeneID" id="28825593"/>
<evidence type="ECO:0000313" key="1">
    <source>
        <dbReference type="EMBL" id="KUJ11352.1"/>
    </source>
</evidence>